<evidence type="ECO:0000313" key="2">
    <source>
        <dbReference type="EMBL" id="GGZ71464.1"/>
    </source>
</evidence>
<dbReference type="GO" id="GO:0005267">
    <property type="term" value="F:potassium channel activity"/>
    <property type="evidence" value="ECO:0007669"/>
    <property type="project" value="UniProtKB-KW"/>
</dbReference>
<proteinExistence type="predicted"/>
<dbReference type="Proteomes" id="UP000636004">
    <property type="component" value="Unassembled WGS sequence"/>
</dbReference>
<dbReference type="GO" id="GO:0015252">
    <property type="term" value="F:proton channel activity"/>
    <property type="evidence" value="ECO:0007669"/>
    <property type="project" value="InterPro"/>
</dbReference>
<feature type="transmembrane region" description="Helical" evidence="1">
    <location>
        <begin position="178"/>
        <end position="203"/>
    </location>
</feature>
<evidence type="ECO:0000256" key="1">
    <source>
        <dbReference type="SAM" id="Phobius"/>
    </source>
</evidence>
<name>A0A918QUN6_9FLAO</name>
<feature type="transmembrane region" description="Helical" evidence="1">
    <location>
        <begin position="91"/>
        <end position="113"/>
    </location>
</feature>
<sequence>MVNQLQELPDSIYLNRLRRFIDIVYAVIFFHMITNYLPLIEDMEWTHKEYGLLSHMADSSNELLRIFIGAGLALMYWNQNNGLFKNLVKTNGTHVALSLIQLFLVCLYVFFAIADPDLETHSSPALQAASLALAGFISVWSWIYASKNNMINESLTEEDINNITRSNFMEPATAVVNIGLAFVGPMVWTLAWFVLPPFFIWILNKRKKHVD</sequence>
<protein>
    <recommendedName>
        <fullName evidence="4">DUF1211 domain-containing protein</fullName>
    </recommendedName>
</protein>
<feature type="transmembrane region" description="Helical" evidence="1">
    <location>
        <begin position="20"/>
        <end position="41"/>
    </location>
</feature>
<feature type="transmembrane region" description="Helical" evidence="1">
    <location>
        <begin position="125"/>
        <end position="145"/>
    </location>
</feature>
<feature type="transmembrane region" description="Helical" evidence="1">
    <location>
        <begin position="62"/>
        <end position="79"/>
    </location>
</feature>
<comment type="caution">
    <text evidence="2">The sequence shown here is derived from an EMBL/GenBank/DDBJ whole genome shotgun (WGS) entry which is preliminary data.</text>
</comment>
<keyword evidence="1" id="KW-0812">Transmembrane</keyword>
<dbReference type="AlphaFoldDB" id="A0A918QUN6"/>
<evidence type="ECO:0000313" key="3">
    <source>
        <dbReference type="Proteomes" id="UP000636004"/>
    </source>
</evidence>
<accession>A0A918QUN6</accession>
<keyword evidence="1" id="KW-1133">Transmembrane helix</keyword>
<evidence type="ECO:0008006" key="4">
    <source>
        <dbReference type="Google" id="ProtNLM"/>
    </source>
</evidence>
<keyword evidence="1" id="KW-0472">Membrane</keyword>
<keyword evidence="3" id="KW-1185">Reference proteome</keyword>
<dbReference type="GO" id="GO:0016020">
    <property type="term" value="C:membrane"/>
    <property type="evidence" value="ECO:0007669"/>
    <property type="project" value="UniProtKB-SubCell"/>
</dbReference>
<gene>
    <name evidence="2" type="ORF">GCM10007028_05990</name>
</gene>
<reference evidence="2" key="1">
    <citation type="journal article" date="2014" name="Int. J. Syst. Evol. Microbiol.">
        <title>Complete genome sequence of Corynebacterium casei LMG S-19264T (=DSM 44701T), isolated from a smear-ripened cheese.</title>
        <authorList>
            <consortium name="US DOE Joint Genome Institute (JGI-PGF)"/>
            <person name="Walter F."/>
            <person name="Albersmeier A."/>
            <person name="Kalinowski J."/>
            <person name="Ruckert C."/>
        </authorList>
    </citation>
    <scope>NUCLEOTIDE SEQUENCE</scope>
    <source>
        <strain evidence="2">KCTC 12710</strain>
    </source>
</reference>
<reference evidence="2" key="2">
    <citation type="submission" date="2020-09" db="EMBL/GenBank/DDBJ databases">
        <authorList>
            <person name="Sun Q."/>
            <person name="Kim S."/>
        </authorList>
    </citation>
    <scope>NUCLEOTIDE SEQUENCE</scope>
    <source>
        <strain evidence="2">KCTC 12710</strain>
    </source>
</reference>
<dbReference type="EMBL" id="BMWZ01000001">
    <property type="protein sequence ID" value="GGZ71464.1"/>
    <property type="molecule type" value="Genomic_DNA"/>
</dbReference>
<dbReference type="RefSeq" id="WP_189359273.1">
    <property type="nucleotide sequence ID" value="NZ_BMWZ01000001.1"/>
</dbReference>
<organism evidence="2 3">
    <name type="scientific">Algibacter mikhailovii</name>
    <dbReference type="NCBI Taxonomy" id="425498"/>
    <lineage>
        <taxon>Bacteria</taxon>
        <taxon>Pseudomonadati</taxon>
        <taxon>Bacteroidota</taxon>
        <taxon>Flavobacteriia</taxon>
        <taxon>Flavobacteriales</taxon>
        <taxon>Flavobacteriaceae</taxon>
        <taxon>Algibacter</taxon>
    </lineage>
</organism>